<dbReference type="InterPro" id="IPR000873">
    <property type="entry name" value="AMP-dep_synth/lig_dom"/>
</dbReference>
<dbReference type="InterPro" id="IPR042099">
    <property type="entry name" value="ANL_N_sf"/>
</dbReference>
<dbReference type="GO" id="GO:0005829">
    <property type="term" value="C:cytosol"/>
    <property type="evidence" value="ECO:0007669"/>
    <property type="project" value="TreeGrafter"/>
</dbReference>
<evidence type="ECO:0000259" key="6">
    <source>
        <dbReference type="Pfam" id="PF00501"/>
    </source>
</evidence>
<dbReference type="Proteomes" id="UP000515512">
    <property type="component" value="Chromosome"/>
</dbReference>
<dbReference type="GO" id="GO:0006085">
    <property type="term" value="P:acetyl-CoA biosynthetic process"/>
    <property type="evidence" value="ECO:0007669"/>
    <property type="project" value="TreeGrafter"/>
</dbReference>
<dbReference type="RefSeq" id="WP_181579803.1">
    <property type="nucleotide sequence ID" value="NZ_CP059399.1"/>
</dbReference>
<dbReference type="Gene3D" id="3.40.50.12780">
    <property type="entry name" value="N-terminal domain of ligase-like"/>
    <property type="match status" value="1"/>
</dbReference>
<evidence type="ECO:0000256" key="5">
    <source>
        <dbReference type="ARBA" id="ARBA00022990"/>
    </source>
</evidence>
<evidence type="ECO:0000313" key="9">
    <source>
        <dbReference type="Proteomes" id="UP000515512"/>
    </source>
</evidence>
<keyword evidence="2 8" id="KW-0436">Ligase</keyword>
<dbReference type="GO" id="GO:0005524">
    <property type="term" value="F:ATP binding"/>
    <property type="evidence" value="ECO:0007669"/>
    <property type="project" value="UniProtKB-KW"/>
</dbReference>
<dbReference type="PANTHER" id="PTHR24095:SF14">
    <property type="entry name" value="ACETYL-COENZYME A SYNTHETASE 1"/>
    <property type="match status" value="1"/>
</dbReference>
<feature type="domain" description="AMP-dependent synthetase/ligase" evidence="6">
    <location>
        <begin position="76"/>
        <end position="453"/>
    </location>
</feature>
<organism evidence="8 9">
    <name type="scientific">Nocardia huaxiensis</name>
    <dbReference type="NCBI Taxonomy" id="2755382"/>
    <lineage>
        <taxon>Bacteria</taxon>
        <taxon>Bacillati</taxon>
        <taxon>Actinomycetota</taxon>
        <taxon>Actinomycetes</taxon>
        <taxon>Mycobacteriales</taxon>
        <taxon>Nocardiaceae</taxon>
        <taxon>Nocardia</taxon>
    </lineage>
</organism>
<dbReference type="SUPFAM" id="SSF56801">
    <property type="entry name" value="Acetyl-CoA synthetase-like"/>
    <property type="match status" value="1"/>
</dbReference>
<name>A0A7D6VB32_9NOCA</name>
<gene>
    <name evidence="8" type="primary">acsA</name>
    <name evidence="8" type="ORF">H0264_25050</name>
</gene>
<accession>A0A7D6VB32</accession>
<dbReference type="InterPro" id="IPR020845">
    <property type="entry name" value="AMP-binding_CS"/>
</dbReference>
<dbReference type="Pfam" id="PF00501">
    <property type="entry name" value="AMP-binding"/>
    <property type="match status" value="1"/>
</dbReference>
<dbReference type="PANTHER" id="PTHR24095">
    <property type="entry name" value="ACETYL-COENZYME A SYNTHETASE"/>
    <property type="match status" value="1"/>
</dbReference>
<evidence type="ECO:0000256" key="3">
    <source>
        <dbReference type="ARBA" id="ARBA00022741"/>
    </source>
</evidence>
<keyword evidence="4" id="KW-0067">ATP-binding</keyword>
<dbReference type="EMBL" id="CP059399">
    <property type="protein sequence ID" value="QLY28597.1"/>
    <property type="molecule type" value="Genomic_DNA"/>
</dbReference>
<evidence type="ECO:0000259" key="7">
    <source>
        <dbReference type="Pfam" id="PF13193"/>
    </source>
</evidence>
<dbReference type="InterPro" id="IPR025110">
    <property type="entry name" value="AMP-bd_C"/>
</dbReference>
<keyword evidence="5" id="KW-0007">Acetylation</keyword>
<dbReference type="NCBIfam" id="NF003313">
    <property type="entry name" value="PRK04319.1"/>
    <property type="match status" value="1"/>
</dbReference>
<evidence type="ECO:0000313" key="8">
    <source>
        <dbReference type="EMBL" id="QLY28597.1"/>
    </source>
</evidence>
<evidence type="ECO:0000256" key="1">
    <source>
        <dbReference type="ARBA" id="ARBA00013275"/>
    </source>
</evidence>
<dbReference type="GO" id="GO:0003987">
    <property type="term" value="F:acetate-CoA ligase activity"/>
    <property type="evidence" value="ECO:0007669"/>
    <property type="project" value="UniProtKB-EC"/>
</dbReference>
<dbReference type="InterPro" id="IPR045851">
    <property type="entry name" value="AMP-bd_C_sf"/>
</dbReference>
<dbReference type="Pfam" id="PF13193">
    <property type="entry name" value="AMP-binding_C"/>
    <property type="match status" value="1"/>
</dbReference>
<keyword evidence="3" id="KW-0547">Nucleotide-binding</keyword>
<proteinExistence type="predicted"/>
<evidence type="ECO:0000256" key="2">
    <source>
        <dbReference type="ARBA" id="ARBA00022598"/>
    </source>
</evidence>
<dbReference type="AlphaFoldDB" id="A0A7D6VB32"/>
<dbReference type="EC" id="6.2.1.1" evidence="1"/>
<feature type="domain" description="AMP-binding enzyme C-terminal" evidence="7">
    <location>
        <begin position="503"/>
        <end position="580"/>
    </location>
</feature>
<dbReference type="Gene3D" id="3.30.300.30">
    <property type="match status" value="1"/>
</dbReference>
<sequence length="605" mass="65171">MNIASEHSVSSVEPTRWEPIDKSAVERASANLTDYALSCREFTWEAARSGMSGAFGATVNIAHEAVDRHLGTPRAHAPALRWLGATGSRVTLTYAELAGLSNRFANVLRGLGVRRGERVCVLLGRTPELYVALLGAWKAGCVVVPLFSAFGPEPVRQRLELSGATTLVTTRALYDRKVGPQRDVLPALRHVLLTDPGVDDPIPPDTIELALAMALAEPEFPLVPTGPEDPALLHFTSGTTGKPKGAIHVHGAVLAHRVTAHYALDLRAGDTFWCTADAGWVTGMSYGVIAPLCLGATLISDEAEFDAQRWYRILTREKVTVWYTAPTALRMLMRRGDALPGGTDLSALRFVASVGEPLNPEVVEWGYRVLGHPVHDNWWQTETGAIMIANLAAAQVRPGSMGRPLPGIEATVLRRGPDGRAALVDGTVEPAAVDEIGELALRAGWPSMFRGYWNDPERTAKAFEDGWYLSGDLVRRDADGYYWFIGRADDVIKSAGHLIGPFEVESALLAHPAVAEAGVIGVPDPVAGELVKAFVVLKPGYEPTDDLRAELSAFGRRALGAVAPKLIDFAEALPHTRSGKVMRRLLKARELGLPEGDVSTLEGVS</sequence>
<keyword evidence="9" id="KW-1185">Reference proteome</keyword>
<reference evidence="8 9" key="1">
    <citation type="submission" date="2020-07" db="EMBL/GenBank/DDBJ databases">
        <authorList>
            <person name="Zhuang K."/>
            <person name="Ran Y."/>
        </authorList>
    </citation>
    <scope>NUCLEOTIDE SEQUENCE [LARGE SCALE GENOMIC DNA]</scope>
    <source>
        <strain evidence="8 9">WCH-YHL-001</strain>
    </source>
</reference>
<protein>
    <recommendedName>
        <fullName evidence="1">acetate--CoA ligase</fullName>
        <ecNumber evidence="1">6.2.1.1</ecNumber>
    </recommendedName>
</protein>
<dbReference type="KEGG" id="nhu:H0264_25050"/>
<evidence type="ECO:0000256" key="4">
    <source>
        <dbReference type="ARBA" id="ARBA00022840"/>
    </source>
</evidence>
<dbReference type="PROSITE" id="PS00455">
    <property type="entry name" value="AMP_BINDING"/>
    <property type="match status" value="1"/>
</dbReference>